<dbReference type="Pfam" id="PF25005">
    <property type="entry name" value="PSF2_N"/>
    <property type="match status" value="1"/>
</dbReference>
<dbReference type="InterPro" id="IPR021151">
    <property type="entry name" value="GINS_A"/>
</dbReference>
<comment type="subcellular location">
    <subcellularLocation>
        <location evidence="1 7">Nucleus</location>
    </subcellularLocation>
</comment>
<evidence type="ECO:0000313" key="11">
    <source>
        <dbReference type="Proteomes" id="UP000318582"/>
    </source>
</evidence>
<keyword evidence="4 7" id="KW-0235">DNA replication</keyword>
<dbReference type="PIRSF" id="PIRSF028998">
    <property type="entry name" value="GINS_Psf2_subgr"/>
    <property type="match status" value="1"/>
</dbReference>
<comment type="similarity">
    <text evidence="2 7">Belongs to the GINS2/PSF2 family.</text>
</comment>
<dbReference type="STRING" id="109895.A0A507DTP3"/>
<sequence>MALPKNLRNGFAPTEVEFLAESDMITIVPLHKMDALQLINGTYGPFRPPLKQEVPLWLAMTLKQKHKCQIQAPDWMDVDFLKTKLDEETANPEFSPMPFRFMEIAHLLLGCASDDIPQAETVRTLLKDLREARQSKARKGLQGLDPHYLQVDNMGLMEINEIRPFFSKAFNELRMLEPERTVGDSQTTASGMMSMS</sequence>
<accession>A0A507DTP3</accession>
<evidence type="ECO:0000256" key="4">
    <source>
        <dbReference type="ARBA" id="ARBA00022705"/>
    </source>
</evidence>
<keyword evidence="6 7" id="KW-0539">Nucleus</keyword>
<dbReference type="Gene3D" id="3.40.5.50">
    <property type="match status" value="1"/>
</dbReference>
<dbReference type="GO" id="GO:0006260">
    <property type="term" value="P:DNA replication"/>
    <property type="evidence" value="ECO:0007669"/>
    <property type="project" value="UniProtKB-KW"/>
</dbReference>
<dbReference type="SUPFAM" id="SSF158573">
    <property type="entry name" value="GINS helical bundle-like"/>
    <property type="match status" value="1"/>
</dbReference>
<organism evidence="10 11">
    <name type="scientific">Powellomyces hirtus</name>
    <dbReference type="NCBI Taxonomy" id="109895"/>
    <lineage>
        <taxon>Eukaryota</taxon>
        <taxon>Fungi</taxon>
        <taxon>Fungi incertae sedis</taxon>
        <taxon>Chytridiomycota</taxon>
        <taxon>Chytridiomycota incertae sedis</taxon>
        <taxon>Chytridiomycetes</taxon>
        <taxon>Spizellomycetales</taxon>
        <taxon>Powellomycetaceae</taxon>
        <taxon>Powellomyces</taxon>
    </lineage>
</organism>
<keyword evidence="11" id="KW-1185">Reference proteome</keyword>
<dbReference type="AlphaFoldDB" id="A0A507DTP3"/>
<dbReference type="OrthoDB" id="1938138at2759"/>
<keyword evidence="5" id="KW-0159">Chromosome partition</keyword>
<evidence type="ECO:0000256" key="5">
    <source>
        <dbReference type="ARBA" id="ARBA00022829"/>
    </source>
</evidence>
<evidence type="ECO:0000256" key="1">
    <source>
        <dbReference type="ARBA" id="ARBA00004123"/>
    </source>
</evidence>
<dbReference type="FunFam" id="3.40.5.50:FF:000001">
    <property type="entry name" value="DNA replication complex GINS protein PSF2"/>
    <property type="match status" value="1"/>
</dbReference>
<proteinExistence type="inferred from homology"/>
<protein>
    <recommendedName>
        <fullName evidence="3 7">DNA replication complex GINS protein PSF2</fullName>
    </recommendedName>
</protein>
<dbReference type="InterPro" id="IPR056784">
    <property type="entry name" value="PSF2_N"/>
</dbReference>
<reference evidence="10 11" key="1">
    <citation type="journal article" date="2019" name="Sci. Rep.">
        <title>Comparative genomics of chytrid fungi reveal insights into the obligate biotrophic and pathogenic lifestyle of Synchytrium endobioticum.</title>
        <authorList>
            <person name="van de Vossenberg B.T.L.H."/>
            <person name="Warris S."/>
            <person name="Nguyen H.D.T."/>
            <person name="van Gent-Pelzer M.P.E."/>
            <person name="Joly D.L."/>
            <person name="van de Geest H.C."/>
            <person name="Bonants P.J.M."/>
            <person name="Smith D.S."/>
            <person name="Levesque C.A."/>
            <person name="van der Lee T.A.J."/>
        </authorList>
    </citation>
    <scope>NUCLEOTIDE SEQUENCE [LARGE SCALE GENOMIC DNA]</scope>
    <source>
        <strain evidence="10 11">CBS 809.83</strain>
    </source>
</reference>
<evidence type="ECO:0000256" key="7">
    <source>
        <dbReference type="PIRNR" id="PIRNR028998"/>
    </source>
</evidence>
<evidence type="ECO:0000313" key="10">
    <source>
        <dbReference type="EMBL" id="TPX54841.1"/>
    </source>
</evidence>
<dbReference type="SUPFAM" id="SSF160059">
    <property type="entry name" value="PriA/YqbF domain"/>
    <property type="match status" value="1"/>
</dbReference>
<dbReference type="GO" id="GO:0000727">
    <property type="term" value="P:double-strand break repair via break-induced replication"/>
    <property type="evidence" value="ECO:0007669"/>
    <property type="project" value="TreeGrafter"/>
</dbReference>
<dbReference type="CDD" id="cd21694">
    <property type="entry name" value="GINS_B_Psf2"/>
    <property type="match status" value="1"/>
</dbReference>
<dbReference type="InterPro" id="IPR007257">
    <property type="entry name" value="GINS_Psf2"/>
</dbReference>
<comment type="caution">
    <text evidence="10">The sequence shown here is derived from an EMBL/GenBank/DDBJ whole genome shotgun (WGS) entry which is preliminary data.</text>
</comment>
<evidence type="ECO:0000256" key="3">
    <source>
        <dbReference type="ARBA" id="ARBA00015139"/>
    </source>
</evidence>
<evidence type="ECO:0000259" key="9">
    <source>
        <dbReference type="Pfam" id="PF25005"/>
    </source>
</evidence>
<dbReference type="Gene3D" id="1.20.58.1020">
    <property type="match status" value="1"/>
</dbReference>
<dbReference type="InterPro" id="IPR036224">
    <property type="entry name" value="GINS_bundle-like_dom_sf"/>
</dbReference>
<dbReference type="Pfam" id="PF05916">
    <property type="entry name" value="Sld5"/>
    <property type="match status" value="1"/>
</dbReference>
<dbReference type="CDD" id="cd11712">
    <property type="entry name" value="GINS_A_psf2"/>
    <property type="match status" value="1"/>
</dbReference>
<name>A0A507DTP3_9FUNG</name>
<dbReference type="GO" id="GO:0000811">
    <property type="term" value="C:GINS complex"/>
    <property type="evidence" value="ECO:0007669"/>
    <property type="project" value="TreeGrafter"/>
</dbReference>
<dbReference type="Proteomes" id="UP000318582">
    <property type="component" value="Unassembled WGS sequence"/>
</dbReference>
<dbReference type="FunFam" id="1.20.58.1020:FF:000001">
    <property type="entry name" value="DNA replication complex GINS protein PSF2"/>
    <property type="match status" value="1"/>
</dbReference>
<feature type="domain" description="DNA replication complex GINS protein PSF2 N-terminal" evidence="9">
    <location>
        <begin position="13"/>
        <end position="71"/>
    </location>
</feature>
<evidence type="ECO:0000256" key="6">
    <source>
        <dbReference type="ARBA" id="ARBA00023242"/>
    </source>
</evidence>
<evidence type="ECO:0000256" key="2">
    <source>
        <dbReference type="ARBA" id="ARBA00010565"/>
    </source>
</evidence>
<feature type="domain" description="GINS subunit" evidence="8">
    <location>
        <begin position="75"/>
        <end position="167"/>
    </location>
</feature>
<dbReference type="EMBL" id="QEAQ01000135">
    <property type="protein sequence ID" value="TPX54841.1"/>
    <property type="molecule type" value="Genomic_DNA"/>
</dbReference>
<comment type="subunit">
    <text evidence="7">Component of the GINS complex.</text>
</comment>
<dbReference type="PANTHER" id="PTHR12772:SF0">
    <property type="entry name" value="DNA REPLICATION COMPLEX GINS PROTEIN PSF2"/>
    <property type="match status" value="1"/>
</dbReference>
<gene>
    <name evidence="10" type="ORF">PhCBS80983_g05706</name>
</gene>
<dbReference type="GO" id="GO:0007059">
    <property type="term" value="P:chromosome segregation"/>
    <property type="evidence" value="ECO:0007669"/>
    <property type="project" value="UniProtKB-KW"/>
</dbReference>
<evidence type="ECO:0000259" key="8">
    <source>
        <dbReference type="Pfam" id="PF05916"/>
    </source>
</evidence>
<dbReference type="PANTHER" id="PTHR12772">
    <property type="entry name" value="DNA REPLICATION COMPLEX GINS PROTEIN PSF2"/>
    <property type="match status" value="1"/>
</dbReference>